<comment type="caution">
    <text evidence="1">The sequence shown here is derived from an EMBL/GenBank/DDBJ whole genome shotgun (WGS) entry which is preliminary data.</text>
</comment>
<dbReference type="Proteomes" id="UP000286415">
    <property type="component" value="Unassembled WGS sequence"/>
</dbReference>
<protein>
    <submittedName>
        <fullName evidence="1">Uncharacterized protein</fullName>
    </submittedName>
</protein>
<reference evidence="1 2" key="2">
    <citation type="journal article" date="2021" name="Genomics">
        <title>High-quality reference genome for Clonorchis sinensis.</title>
        <authorList>
            <person name="Young N.D."/>
            <person name="Stroehlein A.J."/>
            <person name="Kinkar L."/>
            <person name="Wang T."/>
            <person name="Sohn W.M."/>
            <person name="Chang B.C.H."/>
            <person name="Kaur P."/>
            <person name="Weisz D."/>
            <person name="Dudchenko O."/>
            <person name="Aiden E.L."/>
            <person name="Korhonen P.K."/>
            <person name="Gasser R.B."/>
        </authorList>
    </citation>
    <scope>NUCLEOTIDE SEQUENCE [LARGE SCALE GENOMIC DNA]</scope>
    <source>
        <strain evidence="1">Cs-k2</strain>
    </source>
</reference>
<proteinExistence type="predicted"/>
<dbReference type="EMBL" id="NIRI02000042">
    <property type="protein sequence ID" value="KAG5450793.1"/>
    <property type="molecule type" value="Genomic_DNA"/>
</dbReference>
<name>A0A8T1MNP3_CLOSI</name>
<dbReference type="AlphaFoldDB" id="A0A8T1MNP3"/>
<evidence type="ECO:0000313" key="1">
    <source>
        <dbReference type="EMBL" id="KAG5450793.1"/>
    </source>
</evidence>
<keyword evidence="2" id="KW-1185">Reference proteome</keyword>
<gene>
    <name evidence="1" type="ORF">CSKR_201279</name>
</gene>
<evidence type="ECO:0000313" key="2">
    <source>
        <dbReference type="Proteomes" id="UP000286415"/>
    </source>
</evidence>
<accession>A0A8T1MNP3</accession>
<reference evidence="1 2" key="1">
    <citation type="journal article" date="2018" name="Biotechnol. Adv.">
        <title>Improved genomic resources and new bioinformatic workflow for the carcinogenic parasite Clonorchis sinensis: Biotechnological implications.</title>
        <authorList>
            <person name="Wang D."/>
            <person name="Korhonen P.K."/>
            <person name="Gasser R.B."/>
            <person name="Young N.D."/>
        </authorList>
    </citation>
    <scope>NUCLEOTIDE SEQUENCE [LARGE SCALE GENOMIC DNA]</scope>
    <source>
        <strain evidence="1">Cs-k2</strain>
    </source>
</reference>
<sequence length="255" mass="28116">MFKHLVNLTKEVSVFHTTPALPWQTPALRDTANELTGKWYQVLKPSKSGLCESTRAKNVGLGKSYTSLVRMTRTSGGLNWLPKLIANQKASYRRFKNLRKALQVIPTIWTYNSLRLLIPSMKSPLTPPHAHRFDQLQLTMCTRLPDLPKPSAKETVATIATLRQVCGFFQLMAILDGADALCSQPRAPTTSLFTSSICLKDAVVIKLFESRQQLTTNGKPSGNMPLYSLSTSASECLLISLAGSPRNCETSFGTG</sequence>
<organism evidence="1 2">
    <name type="scientific">Clonorchis sinensis</name>
    <name type="common">Chinese liver fluke</name>
    <dbReference type="NCBI Taxonomy" id="79923"/>
    <lineage>
        <taxon>Eukaryota</taxon>
        <taxon>Metazoa</taxon>
        <taxon>Spiralia</taxon>
        <taxon>Lophotrochozoa</taxon>
        <taxon>Platyhelminthes</taxon>
        <taxon>Trematoda</taxon>
        <taxon>Digenea</taxon>
        <taxon>Opisthorchiida</taxon>
        <taxon>Opisthorchiata</taxon>
        <taxon>Opisthorchiidae</taxon>
        <taxon>Clonorchis</taxon>
    </lineage>
</organism>